<evidence type="ECO:0000256" key="1">
    <source>
        <dbReference type="SAM" id="SignalP"/>
    </source>
</evidence>
<dbReference type="EMBL" id="LGUB01000910">
    <property type="protein sequence ID" value="KRH92464.1"/>
    <property type="molecule type" value="Genomic_DNA"/>
</dbReference>
<dbReference type="InterPro" id="IPR029149">
    <property type="entry name" value="Creatin/AminoP/Spt16_N"/>
</dbReference>
<dbReference type="GO" id="GO:0051301">
    <property type="term" value="P:cell division"/>
    <property type="evidence" value="ECO:0007669"/>
    <property type="project" value="UniProtKB-KW"/>
</dbReference>
<accession>A0A0R0M144</accession>
<keyword evidence="1" id="KW-0732">Signal</keyword>
<keyword evidence="4" id="KW-1185">Reference proteome</keyword>
<evidence type="ECO:0000313" key="4">
    <source>
        <dbReference type="Proteomes" id="UP000051530"/>
    </source>
</evidence>
<dbReference type="InterPro" id="IPR029148">
    <property type="entry name" value="FACT-SPT16_Nlobe"/>
</dbReference>
<feature type="non-terminal residue" evidence="3">
    <location>
        <position position="1"/>
    </location>
</feature>
<dbReference type="VEuPathDB" id="MicrosporidiaDB:M153_57040001295"/>
<dbReference type="OrthoDB" id="10251642at2759"/>
<evidence type="ECO:0000259" key="2">
    <source>
        <dbReference type="SMART" id="SM01285"/>
    </source>
</evidence>
<proteinExistence type="predicted"/>
<dbReference type="AlphaFoldDB" id="A0A0R0M144"/>
<keyword evidence="3" id="KW-0132">Cell division</keyword>
<dbReference type="SMART" id="SM01285">
    <property type="entry name" value="FACT-Spt16_Nlob"/>
    <property type="match status" value="1"/>
</dbReference>
<name>A0A0R0M144_9MICR</name>
<organism evidence="3 4">
    <name type="scientific">Pseudoloma neurophilia</name>
    <dbReference type="NCBI Taxonomy" id="146866"/>
    <lineage>
        <taxon>Eukaryota</taxon>
        <taxon>Fungi</taxon>
        <taxon>Fungi incertae sedis</taxon>
        <taxon>Microsporidia</taxon>
        <taxon>Pseudoloma</taxon>
    </lineage>
</organism>
<dbReference type="Pfam" id="PF14826">
    <property type="entry name" value="FACT-Spt16_Nlob"/>
    <property type="match status" value="1"/>
</dbReference>
<evidence type="ECO:0000313" key="3">
    <source>
        <dbReference type="EMBL" id="KRH92464.1"/>
    </source>
</evidence>
<dbReference type="Gene3D" id="3.40.350.10">
    <property type="entry name" value="Creatinase/prolidase N-terminal domain"/>
    <property type="match status" value="1"/>
</dbReference>
<feature type="signal peptide" evidence="1">
    <location>
        <begin position="1"/>
        <end position="16"/>
    </location>
</feature>
<feature type="non-terminal residue" evidence="3">
    <location>
        <position position="431"/>
    </location>
</feature>
<feature type="domain" description="FACT complex subunit SPT16 N-terminal lobe" evidence="2">
    <location>
        <begin position="32"/>
        <end position="164"/>
    </location>
</feature>
<reference evidence="3 4" key="1">
    <citation type="submission" date="2015-07" db="EMBL/GenBank/DDBJ databases">
        <title>The genome of Pseudoloma neurophilia, a relevant intracellular parasite of the zebrafish.</title>
        <authorList>
            <person name="Ndikumana S."/>
            <person name="Pelin A."/>
            <person name="Sanders J."/>
            <person name="Corradi N."/>
        </authorList>
    </citation>
    <scope>NUCLEOTIDE SEQUENCE [LARGE SCALE GENOMIC DNA]</scope>
    <source>
        <strain evidence="3 4">MK1</strain>
    </source>
</reference>
<gene>
    <name evidence="3" type="ORF">M153_57040001295</name>
</gene>
<sequence length="431" mass="49241">FFTFFLIFFTIQHTTQKIINFKIPLEMSDLKLAEQQFKRRLSKIQSKIEIPLLTILGKKSDMIEIESNNALFIYLTNYEFPETLFLITKENCFAVTSTKKKEVLETLNCKNLIIFERNKDGSLDGQIIKELRKITNTVFLCDRTKLQGNFCSKFISIFQIRDFLIGNLFIEKEKEEIENLKLGSLILIRLMIETIKMIKRNEQNIENKIVRLLDNSNFIMSSNGGGCNSGGCGNGNEGKGGSSTCNGNNTCNGDNGNNTCNGDNGNNTCNGDNGNNTCNGNNGNNDSNTTTNNNTTSHNTNNTTSHSLQFKKIDFSNLEFISQPEITRDRECVTINIGIRYFSYCAKIRRILFYDEENLQIYKKRIENIKNENFEELKSIGLLPIEGNREKEEQGVFLLQTRHDGHELIDMISYENGKYTLLTDDIQDYSD</sequence>
<dbReference type="InterPro" id="IPR011049">
    <property type="entry name" value="Serralysin-like_metalloprot_C"/>
</dbReference>
<dbReference type="Proteomes" id="UP000051530">
    <property type="component" value="Unassembled WGS sequence"/>
</dbReference>
<comment type="caution">
    <text evidence="3">The sequence shown here is derived from an EMBL/GenBank/DDBJ whole genome shotgun (WGS) entry which is preliminary data.</text>
</comment>
<feature type="chain" id="PRO_5006399068" evidence="1">
    <location>
        <begin position="17"/>
        <end position="431"/>
    </location>
</feature>
<protein>
    <submittedName>
        <fullName evidence="3">Global transcriptional regulator, cell division control protein</fullName>
    </submittedName>
</protein>
<keyword evidence="3" id="KW-0131">Cell cycle</keyword>
<dbReference type="SUPFAM" id="SSF51120">
    <property type="entry name" value="beta-Roll"/>
    <property type="match status" value="1"/>
</dbReference>